<evidence type="ECO:0000313" key="3">
    <source>
        <dbReference type="Proteomes" id="UP000201566"/>
    </source>
</evidence>
<evidence type="ECO:0000256" key="1">
    <source>
        <dbReference type="SAM" id="MobiDB-lite"/>
    </source>
</evidence>
<dbReference type="RefSeq" id="YP_008319283.1">
    <property type="nucleotide sequence ID" value="NC_021858.1"/>
</dbReference>
<accession>S4VXJ8</accession>
<feature type="region of interest" description="Disordered" evidence="1">
    <location>
        <begin position="20"/>
        <end position="50"/>
    </location>
</feature>
<organism evidence="2 3">
    <name type="scientific">Pandoravirus dulcis</name>
    <dbReference type="NCBI Taxonomy" id="1349409"/>
    <lineage>
        <taxon>Viruses</taxon>
        <taxon>Pandoravirus</taxon>
    </lineage>
</organism>
<gene>
    <name evidence="2" type="ORF">pdul_cds_521</name>
</gene>
<dbReference type="Proteomes" id="UP000201566">
    <property type="component" value="Segment"/>
</dbReference>
<sequence>MQRAPTDSGMTVICVPHLAAHRRSGGPSRAAPKDGNNDNDHDKGSGDGDDATRGCGRLVFAGQEVRAGRGLATWYDWPFDLCAPGFESARDALADAFAARLDAYVARIEMAPLAVPARRTDDGAHLSLRHYRFSVVTAPAVAYTSTAWWMPSALVVDGDDVFTEQCDGSDNDQDFGGGDSTDAPDKQTDWVDDVQSALCCTRNRNVAADDNADDTVARASKDALCEASATHRKSTADVLDHVDLATATARLCRRDAVVADAPALSWRGTVDDVVAQLDAIGDGALCVHAILTFRPADSCTGVHVWAP</sequence>
<dbReference type="KEGG" id="vg:16512980"/>
<name>S4VXJ8_9VIRU</name>
<protein>
    <submittedName>
        <fullName evidence="2">Uncharacterized protein</fullName>
    </submittedName>
</protein>
<feature type="compositionally biased region" description="Basic and acidic residues" evidence="1">
    <location>
        <begin position="31"/>
        <end position="50"/>
    </location>
</feature>
<feature type="region of interest" description="Disordered" evidence="1">
    <location>
        <begin position="166"/>
        <end position="186"/>
    </location>
</feature>
<dbReference type="GeneID" id="16512980"/>
<reference evidence="2 3" key="1">
    <citation type="journal article" date="2013" name="Science">
        <title>Pandoraviruses: amoeba viruses with genomes up to 2.5 Mb reaching that of parasitic eukaryotes.</title>
        <authorList>
            <person name="Philippe N."/>
            <person name="Legendre M."/>
            <person name="Doutre G."/>
            <person name="Coute Y."/>
            <person name="Poirot O."/>
            <person name="Lescot M."/>
            <person name="Arslan D."/>
            <person name="Seltzer V."/>
            <person name="Bertaux L."/>
            <person name="Bruley C."/>
            <person name="Garin J."/>
            <person name="Claverie J.M."/>
            <person name="Abergel C."/>
        </authorList>
    </citation>
    <scope>NUCLEOTIDE SEQUENCE [LARGE SCALE GENOMIC DNA]</scope>
    <source>
        <strain evidence="2">Melbourne</strain>
    </source>
</reference>
<dbReference type="EMBL" id="KC977570">
    <property type="protein sequence ID" value="AGO82614.1"/>
    <property type="molecule type" value="Genomic_DNA"/>
</dbReference>
<proteinExistence type="predicted"/>
<evidence type="ECO:0000313" key="2">
    <source>
        <dbReference type="EMBL" id="AGO82614.1"/>
    </source>
</evidence>